<comment type="similarity">
    <text evidence="3">Belongs to the PMEI family.</text>
</comment>
<dbReference type="NCBIfam" id="TIGR01614">
    <property type="entry name" value="PME_inhib"/>
    <property type="match status" value="1"/>
</dbReference>
<dbReference type="GO" id="GO:0004857">
    <property type="term" value="F:enzyme inhibitor activity"/>
    <property type="evidence" value="ECO:0007669"/>
    <property type="project" value="InterPro"/>
</dbReference>
<evidence type="ECO:0000259" key="5">
    <source>
        <dbReference type="SMART" id="SM00856"/>
    </source>
</evidence>
<comment type="caution">
    <text evidence="6">The sequence shown here is derived from an EMBL/GenBank/DDBJ whole genome shotgun (WGS) entry which is preliminary data.</text>
</comment>
<dbReference type="SUPFAM" id="SSF101148">
    <property type="entry name" value="Plant invertase/pectin methylesterase inhibitor"/>
    <property type="match status" value="1"/>
</dbReference>
<evidence type="ECO:0000256" key="1">
    <source>
        <dbReference type="ARBA" id="ARBA00022729"/>
    </source>
</evidence>
<protein>
    <submittedName>
        <fullName evidence="6">PMEI domain-containing protein</fullName>
    </submittedName>
</protein>
<feature type="domain" description="Pectinesterase inhibitor" evidence="5">
    <location>
        <begin position="23"/>
        <end position="167"/>
    </location>
</feature>
<dbReference type="PANTHER" id="PTHR35357:SF8">
    <property type="entry name" value="OS01G0111000 PROTEIN"/>
    <property type="match status" value="1"/>
</dbReference>
<dbReference type="SMART" id="SM00856">
    <property type="entry name" value="PMEI"/>
    <property type="match status" value="1"/>
</dbReference>
<dbReference type="PANTHER" id="PTHR35357">
    <property type="entry name" value="OS02G0537100 PROTEIN"/>
    <property type="match status" value="1"/>
</dbReference>
<keyword evidence="2" id="KW-1015">Disulfide bond</keyword>
<dbReference type="InterPro" id="IPR006501">
    <property type="entry name" value="Pectinesterase_inhib_dom"/>
</dbReference>
<keyword evidence="7" id="KW-1185">Reference proteome</keyword>
<name>A0A1Q3CLB3_CEPFO</name>
<evidence type="ECO:0000256" key="3">
    <source>
        <dbReference type="ARBA" id="ARBA00038471"/>
    </source>
</evidence>
<sequence length="174" mass="19181">KMKRFIVLVMLVIPVHALSPNILLSNLIDQTCKQTPFYELCVASLQANPESTNADVKGLAYIMVGTINTKATDTLNVIDKLLGETTERTRGRQALTVCAELYDIIIEQDVKQAIEAIDKGDYKYAEQGTYDAAIEANSCEEEFGRNKSPLTDMNTLVHDVSIVAASIVKIIMRG</sequence>
<feature type="chain" id="PRO_5012185217" evidence="4">
    <location>
        <begin position="18"/>
        <end position="174"/>
    </location>
</feature>
<organism evidence="6 7">
    <name type="scientific">Cephalotus follicularis</name>
    <name type="common">Albany pitcher plant</name>
    <dbReference type="NCBI Taxonomy" id="3775"/>
    <lineage>
        <taxon>Eukaryota</taxon>
        <taxon>Viridiplantae</taxon>
        <taxon>Streptophyta</taxon>
        <taxon>Embryophyta</taxon>
        <taxon>Tracheophyta</taxon>
        <taxon>Spermatophyta</taxon>
        <taxon>Magnoliopsida</taxon>
        <taxon>eudicotyledons</taxon>
        <taxon>Gunneridae</taxon>
        <taxon>Pentapetalae</taxon>
        <taxon>rosids</taxon>
        <taxon>fabids</taxon>
        <taxon>Oxalidales</taxon>
        <taxon>Cephalotaceae</taxon>
        <taxon>Cephalotus</taxon>
    </lineage>
</organism>
<reference evidence="7" key="1">
    <citation type="submission" date="2016-04" db="EMBL/GenBank/DDBJ databases">
        <title>Cephalotus genome sequencing.</title>
        <authorList>
            <person name="Fukushima K."/>
            <person name="Hasebe M."/>
            <person name="Fang X."/>
        </authorList>
    </citation>
    <scope>NUCLEOTIDE SEQUENCE [LARGE SCALE GENOMIC DNA]</scope>
    <source>
        <strain evidence="7">cv. St1</strain>
    </source>
</reference>
<keyword evidence="1 4" id="KW-0732">Signal</keyword>
<dbReference type="Proteomes" id="UP000187406">
    <property type="component" value="Unassembled WGS sequence"/>
</dbReference>
<proteinExistence type="inferred from homology"/>
<dbReference type="AlphaFoldDB" id="A0A1Q3CLB3"/>
<gene>
    <name evidence="6" type="ORF">CFOL_v3_24340</name>
</gene>
<dbReference type="EMBL" id="BDDD01002277">
    <property type="protein sequence ID" value="GAV80881.1"/>
    <property type="molecule type" value="Genomic_DNA"/>
</dbReference>
<evidence type="ECO:0000256" key="4">
    <source>
        <dbReference type="SAM" id="SignalP"/>
    </source>
</evidence>
<dbReference type="InterPro" id="IPR034087">
    <property type="entry name" value="C/VIF1"/>
</dbReference>
<dbReference type="Gene3D" id="1.20.140.40">
    <property type="entry name" value="Invertase/pectin methylesterase inhibitor family protein"/>
    <property type="match status" value="1"/>
</dbReference>
<evidence type="ECO:0000256" key="2">
    <source>
        <dbReference type="ARBA" id="ARBA00023157"/>
    </source>
</evidence>
<dbReference type="STRING" id="3775.A0A1Q3CLB3"/>
<dbReference type="Pfam" id="PF04043">
    <property type="entry name" value="PMEI"/>
    <property type="match status" value="1"/>
</dbReference>
<dbReference type="FunFam" id="1.20.140.40:FF:000009">
    <property type="entry name" value="Invertase/pectin methylesterase inhibitor family protein"/>
    <property type="match status" value="1"/>
</dbReference>
<dbReference type="FunCoup" id="A0A1Q3CLB3">
    <property type="interactions" value="20"/>
</dbReference>
<dbReference type="CDD" id="cd15796">
    <property type="entry name" value="CIF_like"/>
    <property type="match status" value="1"/>
</dbReference>
<evidence type="ECO:0000313" key="6">
    <source>
        <dbReference type="EMBL" id="GAV80881.1"/>
    </source>
</evidence>
<dbReference type="OrthoDB" id="1918674at2759"/>
<feature type="signal peptide" evidence="4">
    <location>
        <begin position="1"/>
        <end position="17"/>
    </location>
</feature>
<feature type="non-terminal residue" evidence="6">
    <location>
        <position position="1"/>
    </location>
</feature>
<accession>A0A1Q3CLB3</accession>
<dbReference type="InterPro" id="IPR035513">
    <property type="entry name" value="Invertase/methylesterase_inhib"/>
</dbReference>
<dbReference type="InParanoid" id="A0A1Q3CLB3"/>
<evidence type="ECO:0000313" key="7">
    <source>
        <dbReference type="Proteomes" id="UP000187406"/>
    </source>
</evidence>